<organism evidence="1 2">
    <name type="scientific">Candidatus Electronema aureum</name>
    <dbReference type="NCBI Taxonomy" id="2005002"/>
    <lineage>
        <taxon>Bacteria</taxon>
        <taxon>Pseudomonadati</taxon>
        <taxon>Thermodesulfobacteriota</taxon>
        <taxon>Desulfobulbia</taxon>
        <taxon>Desulfobulbales</taxon>
        <taxon>Desulfobulbaceae</taxon>
        <taxon>Candidatus Electronema</taxon>
    </lineage>
</organism>
<keyword evidence="1" id="KW-0378">Hydrolase</keyword>
<proteinExistence type="predicted"/>
<dbReference type="PANTHER" id="PTHR41775:SF1">
    <property type="entry name" value="PEPTIDASE M6-LIKE DOMAIN-CONTAINING PROTEIN"/>
    <property type="match status" value="1"/>
</dbReference>
<dbReference type="Proteomes" id="UP000316238">
    <property type="component" value="Unassembled WGS sequence"/>
</dbReference>
<sequence length="624" mass="68987">MPRPFFQEEFTFTNPDGSRFQVVGSGNQHYAVFETLDGYTVIKNQQDGYYEYADLSADKTDLVPSGIRIGTLNVRSPQLVQHLRPSAGTAKIKALQAIGQLKGQPRWKIRREYRRNEIRRALMAGASSTPLASSITGDYVGLCLLIQFPDVSGTIAQDEVSNFCNQRGYSNNDNNGSVHDYFYDNSDGKLHYTNTVTAYYTAKHERSYYTDNSISYGSRARELIVEGLDLLKSQGFDFSQLSSDSEGYIYALNVFYAGDRVNNWAEGLWPHSWALAAPYEAAAGKRFSDYQITNMGNQLTLGTFCHENGHMICDFPDLYDYGYESTGVGHYCLMCYGGADNNPTQVCAYLKRKAGWTSRLTPITGCMTADVSAGKNDFYFYPNPKNVAEYFIIENRQQAGRDASLPDAGLAIWHVDELGSNNNEQMIPGQHYECSLEQADGRNDLEHGANAGDGEDLYEAILHAKFNDMTTPSSKWWDGTDSGLMIGEISDAGSIMTFSTAGEGEENSIVGTWHSVCVDWGCTGRVLKASPFTFCANGNWTYAYGGGRWIQVGNMVAWNFDNAPGLIYTANVNVNAMNGIMGYAKARLNLKGCFYALRQFPSTVRANIADESSDILGDVVIGPA</sequence>
<accession>A0A521G2X7</accession>
<dbReference type="GO" id="GO:0008237">
    <property type="term" value="F:metallopeptidase activity"/>
    <property type="evidence" value="ECO:0007669"/>
    <property type="project" value="UniProtKB-KW"/>
</dbReference>
<comment type="caution">
    <text evidence="1">The sequence shown here is derived from an EMBL/GenBank/DDBJ whole genome shotgun (WGS) entry which is preliminary data.</text>
</comment>
<keyword evidence="1" id="KW-0482">Metalloprotease</keyword>
<dbReference type="PANTHER" id="PTHR41775">
    <property type="entry name" value="SECRETED PROTEIN-RELATED"/>
    <property type="match status" value="1"/>
</dbReference>
<dbReference type="EMBL" id="NQJD01000007">
    <property type="protein sequence ID" value="TAA75392.1"/>
    <property type="molecule type" value="Genomic_DNA"/>
</dbReference>
<evidence type="ECO:0000313" key="2">
    <source>
        <dbReference type="Proteomes" id="UP000316238"/>
    </source>
</evidence>
<dbReference type="GO" id="GO:0006508">
    <property type="term" value="P:proteolysis"/>
    <property type="evidence" value="ECO:0007669"/>
    <property type="project" value="UniProtKB-KW"/>
</dbReference>
<keyword evidence="2" id="KW-1185">Reference proteome</keyword>
<reference evidence="1" key="1">
    <citation type="submission" date="2017-07" db="EMBL/GenBank/DDBJ databases">
        <title>The cable genome - Insights into the physiology and evolution of filamentous bacteria capable of sulfide oxidation via long distance electron transfer.</title>
        <authorList>
            <person name="Thorup C."/>
            <person name="Bjerg J.T."/>
            <person name="Schreiber L."/>
            <person name="Nielsen L.P."/>
            <person name="Kjeldsen K.U."/>
            <person name="Boesen T."/>
            <person name="Boggild A."/>
            <person name="Meysman F."/>
            <person name="Geelhoed J."/>
            <person name="Schramm A."/>
        </authorList>
    </citation>
    <scope>NUCLEOTIDE SEQUENCE [LARGE SCALE GENOMIC DNA]</scope>
    <source>
        <strain evidence="1">GS</strain>
    </source>
</reference>
<dbReference type="InterPro" id="IPR008757">
    <property type="entry name" value="Peptidase_M6-like_domain"/>
</dbReference>
<dbReference type="AlphaFoldDB" id="A0A521G2X7"/>
<name>A0A521G2X7_9BACT</name>
<keyword evidence="1" id="KW-0645">Protease</keyword>
<evidence type="ECO:0000313" key="1">
    <source>
        <dbReference type="EMBL" id="TAA75392.1"/>
    </source>
</evidence>
<gene>
    <name evidence="1" type="ORF">CDV28_10739</name>
</gene>
<dbReference type="NCBIfam" id="TIGR03296">
    <property type="entry name" value="M6dom_TIGR03296"/>
    <property type="match status" value="1"/>
</dbReference>
<protein>
    <submittedName>
        <fullName evidence="1">M6 family metalloprotease domain-containing protein</fullName>
    </submittedName>
</protein>